<organism evidence="6">
    <name type="scientific">marine metagenome</name>
    <dbReference type="NCBI Taxonomy" id="408172"/>
    <lineage>
        <taxon>unclassified sequences</taxon>
        <taxon>metagenomes</taxon>
        <taxon>ecological metagenomes</taxon>
    </lineage>
</organism>
<evidence type="ECO:0000259" key="5">
    <source>
        <dbReference type="Pfam" id="PF00496"/>
    </source>
</evidence>
<evidence type="ECO:0000313" key="6">
    <source>
        <dbReference type="EMBL" id="SVC55150.1"/>
    </source>
</evidence>
<dbReference type="InterPro" id="IPR039424">
    <property type="entry name" value="SBP_5"/>
</dbReference>
<dbReference type="PANTHER" id="PTHR30290:SF10">
    <property type="entry name" value="PERIPLASMIC OLIGOPEPTIDE-BINDING PROTEIN-RELATED"/>
    <property type="match status" value="1"/>
</dbReference>
<keyword evidence="3" id="KW-0813">Transport</keyword>
<dbReference type="InterPro" id="IPR000914">
    <property type="entry name" value="SBP_5_dom"/>
</dbReference>
<comment type="subcellular location">
    <subcellularLocation>
        <location evidence="1">Cell envelope</location>
    </subcellularLocation>
</comment>
<feature type="non-terminal residue" evidence="6">
    <location>
        <position position="264"/>
    </location>
</feature>
<sequence length="264" mass="28813">MIRKMLNAIVAVSMASSMVILAFVPQTEAASRKDVLVVGMATSDLISLDPAKAFEFSGVGLITQMYDRLLDFPPGSYETPEASLAKSWSVGSDGRTWTFKLRSDAKFHSGNPVTAEDVVYSFARVVTLKDQPSFILTQFGITPDSLKAVDRHTFQVTLDQPYAGGIFLACLAAGVASVVDSKIVKQHVKNTDKYPSGDMGLTWLSTNSAGSGSFILKQWAKNDRVVIDSNADHWAHVPKVKRVVIKEINEATSRRLQVEKGDID</sequence>
<dbReference type="SUPFAM" id="SSF53850">
    <property type="entry name" value="Periplasmic binding protein-like II"/>
    <property type="match status" value="1"/>
</dbReference>
<gene>
    <name evidence="6" type="ORF">METZ01_LOCUS308004</name>
</gene>
<reference evidence="6" key="1">
    <citation type="submission" date="2018-05" db="EMBL/GenBank/DDBJ databases">
        <authorList>
            <person name="Lanie J.A."/>
            <person name="Ng W.-L."/>
            <person name="Kazmierczak K.M."/>
            <person name="Andrzejewski T.M."/>
            <person name="Davidsen T.M."/>
            <person name="Wayne K.J."/>
            <person name="Tettelin H."/>
            <person name="Glass J.I."/>
            <person name="Rusch D."/>
            <person name="Podicherti R."/>
            <person name="Tsui H.-C.T."/>
            <person name="Winkler M.E."/>
        </authorList>
    </citation>
    <scope>NUCLEOTIDE SEQUENCE</scope>
</reference>
<evidence type="ECO:0000256" key="3">
    <source>
        <dbReference type="ARBA" id="ARBA00022448"/>
    </source>
</evidence>
<dbReference type="Pfam" id="PF00496">
    <property type="entry name" value="SBP_bac_5"/>
    <property type="match status" value="1"/>
</dbReference>
<name>A0A382N312_9ZZZZ</name>
<dbReference type="Gene3D" id="3.40.190.10">
    <property type="entry name" value="Periplasmic binding protein-like II"/>
    <property type="match status" value="1"/>
</dbReference>
<proteinExistence type="inferred from homology"/>
<comment type="similarity">
    <text evidence="2">Belongs to the bacterial solute-binding protein 5 family.</text>
</comment>
<dbReference type="GO" id="GO:0015833">
    <property type="term" value="P:peptide transport"/>
    <property type="evidence" value="ECO:0007669"/>
    <property type="project" value="TreeGrafter"/>
</dbReference>
<dbReference type="EMBL" id="UINC01097445">
    <property type="protein sequence ID" value="SVC55150.1"/>
    <property type="molecule type" value="Genomic_DNA"/>
</dbReference>
<dbReference type="AlphaFoldDB" id="A0A382N312"/>
<dbReference type="GO" id="GO:0030313">
    <property type="term" value="C:cell envelope"/>
    <property type="evidence" value="ECO:0007669"/>
    <property type="project" value="UniProtKB-SubCell"/>
</dbReference>
<keyword evidence="4" id="KW-0732">Signal</keyword>
<evidence type="ECO:0000256" key="1">
    <source>
        <dbReference type="ARBA" id="ARBA00004196"/>
    </source>
</evidence>
<accession>A0A382N312</accession>
<dbReference type="GO" id="GO:1904680">
    <property type="term" value="F:peptide transmembrane transporter activity"/>
    <property type="evidence" value="ECO:0007669"/>
    <property type="project" value="TreeGrafter"/>
</dbReference>
<evidence type="ECO:0000256" key="2">
    <source>
        <dbReference type="ARBA" id="ARBA00005695"/>
    </source>
</evidence>
<evidence type="ECO:0000256" key="4">
    <source>
        <dbReference type="ARBA" id="ARBA00022729"/>
    </source>
</evidence>
<feature type="domain" description="Solute-binding protein family 5" evidence="5">
    <location>
        <begin position="80"/>
        <end position="264"/>
    </location>
</feature>
<protein>
    <recommendedName>
        <fullName evidence="5">Solute-binding protein family 5 domain-containing protein</fullName>
    </recommendedName>
</protein>
<dbReference type="PANTHER" id="PTHR30290">
    <property type="entry name" value="PERIPLASMIC BINDING COMPONENT OF ABC TRANSPORTER"/>
    <property type="match status" value="1"/>
</dbReference>